<dbReference type="AlphaFoldDB" id="A0A7K3TFT4"/>
<dbReference type="PROSITE" id="PS51186">
    <property type="entry name" value="GNAT"/>
    <property type="match status" value="1"/>
</dbReference>
<comment type="caution">
    <text evidence="4">The sequence shown here is derived from an EMBL/GenBank/DDBJ whole genome shotgun (WGS) entry which is preliminary data.</text>
</comment>
<dbReference type="SUPFAM" id="SSF55729">
    <property type="entry name" value="Acyl-CoA N-acyltransferases (Nat)"/>
    <property type="match status" value="1"/>
</dbReference>
<dbReference type="InterPro" id="IPR016181">
    <property type="entry name" value="Acyl_CoA_acyltransferase"/>
</dbReference>
<evidence type="ECO:0000256" key="2">
    <source>
        <dbReference type="ARBA" id="ARBA00023315"/>
    </source>
</evidence>
<evidence type="ECO:0000256" key="1">
    <source>
        <dbReference type="ARBA" id="ARBA00022679"/>
    </source>
</evidence>
<proteinExistence type="predicted"/>
<dbReference type="CDD" id="cd04301">
    <property type="entry name" value="NAT_SF"/>
    <property type="match status" value="1"/>
</dbReference>
<evidence type="ECO:0000259" key="3">
    <source>
        <dbReference type="PROSITE" id="PS51186"/>
    </source>
</evidence>
<dbReference type="Pfam" id="PF00583">
    <property type="entry name" value="Acetyltransf_1"/>
    <property type="match status" value="1"/>
</dbReference>
<dbReference type="GO" id="GO:0008080">
    <property type="term" value="F:N-acetyltransferase activity"/>
    <property type="evidence" value="ECO:0007669"/>
    <property type="project" value="InterPro"/>
</dbReference>
<dbReference type="EMBL" id="WHZY01000003">
    <property type="protein sequence ID" value="NEG77955.1"/>
    <property type="molecule type" value="Genomic_DNA"/>
</dbReference>
<dbReference type="PANTHER" id="PTHR43626">
    <property type="entry name" value="ACYL-COA N-ACYLTRANSFERASE"/>
    <property type="match status" value="1"/>
</dbReference>
<dbReference type="Proteomes" id="UP000469763">
    <property type="component" value="Unassembled WGS sequence"/>
</dbReference>
<keyword evidence="5" id="KW-1185">Reference proteome</keyword>
<dbReference type="PANTHER" id="PTHR43626:SF4">
    <property type="entry name" value="GCN5-RELATED N-ACETYLTRANSFERASE 2, CHLOROPLASTIC"/>
    <property type="match status" value="1"/>
</dbReference>
<dbReference type="InterPro" id="IPR045039">
    <property type="entry name" value="NSI-like"/>
</dbReference>
<evidence type="ECO:0000313" key="5">
    <source>
        <dbReference type="Proteomes" id="UP000469763"/>
    </source>
</evidence>
<dbReference type="InterPro" id="IPR000182">
    <property type="entry name" value="GNAT_dom"/>
</dbReference>
<dbReference type="Gene3D" id="3.40.630.30">
    <property type="match status" value="1"/>
</dbReference>
<dbReference type="OrthoDB" id="4549080at2"/>
<protein>
    <submittedName>
        <fullName evidence="4">GNAT family N-acetyltransferase</fullName>
    </submittedName>
</protein>
<accession>A0A7K3TFT4</accession>
<sequence>MPDNASPSSSSPRPIVFTEERRFTAEQVQRLFLSVGWVSGRYPEQLHRALMGSSTVISAWDGDRLVGLVRALDDGAMLAYVHYVLVDPEYQGRGIAGHMVEMLKDKYRDFFYIEVMPEESKNATFYEAHGFTLMSDGVAMQIVNPKW</sequence>
<dbReference type="RefSeq" id="WP_152350658.1">
    <property type="nucleotide sequence ID" value="NZ_WBSN01000012.1"/>
</dbReference>
<dbReference type="GO" id="GO:0005737">
    <property type="term" value="C:cytoplasm"/>
    <property type="evidence" value="ECO:0007669"/>
    <property type="project" value="TreeGrafter"/>
</dbReference>
<feature type="domain" description="N-acetyltransferase" evidence="3">
    <location>
        <begin position="15"/>
        <end position="147"/>
    </location>
</feature>
<reference evidence="4 5" key="1">
    <citation type="submission" date="2019-10" db="EMBL/GenBank/DDBJ databases">
        <title>Bifidobacterium from non-human primates.</title>
        <authorList>
            <person name="Modesto M."/>
        </authorList>
    </citation>
    <scope>NUCLEOTIDE SEQUENCE [LARGE SCALE GENOMIC DNA]</scope>
    <source>
        <strain evidence="4 5">TREC</strain>
    </source>
</reference>
<gene>
    <name evidence="4" type="ORF">GFD22_02980</name>
</gene>
<keyword evidence="1 4" id="KW-0808">Transferase</keyword>
<keyword evidence="2" id="KW-0012">Acyltransferase</keyword>
<evidence type="ECO:0000313" key="4">
    <source>
        <dbReference type="EMBL" id="NEG77955.1"/>
    </source>
</evidence>
<organism evidence="4 5">
    <name type="scientific">Bifidobacterium avesanii</name>
    <dbReference type="NCBI Taxonomy" id="1798157"/>
    <lineage>
        <taxon>Bacteria</taxon>
        <taxon>Bacillati</taxon>
        <taxon>Actinomycetota</taxon>
        <taxon>Actinomycetes</taxon>
        <taxon>Bifidobacteriales</taxon>
        <taxon>Bifidobacteriaceae</taxon>
        <taxon>Bifidobacterium</taxon>
    </lineage>
</organism>
<name>A0A7K3TFT4_9BIFI</name>